<dbReference type="Pfam" id="PF13729">
    <property type="entry name" value="TraF_2"/>
    <property type="match status" value="1"/>
</dbReference>
<dbReference type="Gene3D" id="2.40.160.60">
    <property type="entry name" value="Outer membrane protein transport protein (OMPP1/FadL/TodX)"/>
    <property type="match status" value="1"/>
</dbReference>
<keyword evidence="3" id="KW-1185">Reference proteome</keyword>
<sequence length="387" mass="41744">MKTSLKGLSLAVAAALPFISFSSVAMFNGADARGGAMGGTGVASAQYLTASFYNPAMATNYTKGDDFGMILPMVAAGVHDSDELYDKIDEFQKVNDRLSNNPSLETLEEWKQALLALNNGEVEVDARVGASVALPNRYASANLFLSAQVASMAKANIVESDLVTPDPDNLASSVQGLAGGTVDMGITLAREFALPFQGHRLSIGVSPKFQKVMALNYLAKVSQFDDNDFDLDDRNEENTFNVDVGLAYKPANTVTFALAAKNLLEQELDTNVSQGTKATFLVEPKYTAGMAYDNGWFLLAADLDLNKQRYFTGADYETQFARVGVELDAWSWVQLRAGYSHSMTDYSEDVVTAGLGLTPFGLFGLELAGQYGEDEHYGVAAQLAFMF</sequence>
<dbReference type="InterPro" id="IPR032811">
    <property type="entry name" value="Put_conjugal_transfer"/>
</dbReference>
<dbReference type="OrthoDB" id="6077588at2"/>
<accession>L8J5G6</accession>
<keyword evidence="1" id="KW-0732">Signal</keyword>
<organism evidence="2 3">
    <name type="scientific">Photobacterium marinum</name>
    <dbReference type="NCBI Taxonomy" id="1056511"/>
    <lineage>
        <taxon>Bacteria</taxon>
        <taxon>Pseudomonadati</taxon>
        <taxon>Pseudomonadota</taxon>
        <taxon>Gammaproteobacteria</taxon>
        <taxon>Vibrionales</taxon>
        <taxon>Vibrionaceae</taxon>
        <taxon>Photobacterium</taxon>
    </lineage>
</organism>
<evidence type="ECO:0000313" key="2">
    <source>
        <dbReference type="EMBL" id="ELR64100.1"/>
    </source>
</evidence>
<dbReference type="PATRIC" id="fig|1056511.3.peg.4104"/>
<proteinExistence type="predicted"/>
<gene>
    <name evidence="2" type="ORF">C942_03181</name>
</gene>
<dbReference type="AlphaFoldDB" id="L8J5G6"/>
<reference evidence="2 3" key="1">
    <citation type="submission" date="2012-12" db="EMBL/GenBank/DDBJ databases">
        <title>Genome Assembly of Photobacterium sp. AK15.</title>
        <authorList>
            <person name="Khatri I."/>
            <person name="Vaidya B."/>
            <person name="Srinivas T.N.R."/>
            <person name="Subramanian S."/>
            <person name="Pinnaka A."/>
        </authorList>
    </citation>
    <scope>NUCLEOTIDE SEQUENCE [LARGE SCALE GENOMIC DNA]</scope>
    <source>
        <strain evidence="2 3">AK15</strain>
    </source>
</reference>
<feature type="signal peptide" evidence="1">
    <location>
        <begin position="1"/>
        <end position="25"/>
    </location>
</feature>
<protein>
    <recommendedName>
        <fullName evidence="4">Conjugal transfer protein TraF</fullName>
    </recommendedName>
</protein>
<dbReference type="EMBL" id="AMZO01000033">
    <property type="protein sequence ID" value="ELR64100.1"/>
    <property type="molecule type" value="Genomic_DNA"/>
</dbReference>
<dbReference type="Proteomes" id="UP000011134">
    <property type="component" value="Unassembled WGS sequence"/>
</dbReference>
<evidence type="ECO:0000256" key="1">
    <source>
        <dbReference type="SAM" id="SignalP"/>
    </source>
</evidence>
<dbReference type="RefSeq" id="WP_007469622.1">
    <property type="nucleotide sequence ID" value="NZ_AMZO01000033.1"/>
</dbReference>
<feature type="chain" id="PRO_5003992763" description="Conjugal transfer protein TraF" evidence="1">
    <location>
        <begin position="26"/>
        <end position="387"/>
    </location>
</feature>
<evidence type="ECO:0000313" key="3">
    <source>
        <dbReference type="Proteomes" id="UP000011134"/>
    </source>
</evidence>
<comment type="caution">
    <text evidence="2">The sequence shown here is derived from an EMBL/GenBank/DDBJ whole genome shotgun (WGS) entry which is preliminary data.</text>
</comment>
<evidence type="ECO:0008006" key="4">
    <source>
        <dbReference type="Google" id="ProtNLM"/>
    </source>
</evidence>
<name>L8J5G6_9GAMM</name>